<dbReference type="PRINTS" id="PR00812">
    <property type="entry name" value="BCTERIALGSPF"/>
</dbReference>
<sequence>MPEFVWRAASSSGALTQGRLSAASSAAALRQLTAQGLTPLEIVDAQQAGAPPVPAARGLRLAGQRQGKGPVNAADVLALTSELAIMLRAGLALDNALRVLVEMAHKPSVAALAQDVLDAVKGGTPLSRALAAHPAHFGDFYVNMVRSGEASGQMSAVLDRLVEHLQRQRALRDSIVSATIYPAILLTVALLSLVAMLGFVVPQFEKLFTEMGDALPLPTRIVMDLGHVFRAWGIEIAVGVFVLGALLLRWLRSPAGRQWWQARLLRLPLLGRLTLRYQLTLYARSLGTLLANGVPLLTALAIASDTVGNAALRPQLARVAPIVKEGGKMVQAVTSTGLFEPLAINLIRVGEETGRLGAMMLELSAILEREVENGIKRLLVLLEPLLILILGVLIAAIIVSILLGILSINDLAA</sequence>
<proteinExistence type="inferred from homology"/>
<evidence type="ECO:0000259" key="9">
    <source>
        <dbReference type="Pfam" id="PF00482"/>
    </source>
</evidence>
<keyword evidence="7 8" id="KW-0472">Membrane</keyword>
<dbReference type="FunFam" id="1.20.81.30:FF:000001">
    <property type="entry name" value="Type II secretion system protein F"/>
    <property type="match status" value="2"/>
</dbReference>
<dbReference type="GO" id="GO:0015628">
    <property type="term" value="P:protein secretion by the type II secretion system"/>
    <property type="evidence" value="ECO:0007669"/>
    <property type="project" value="TreeGrafter"/>
</dbReference>
<keyword evidence="3" id="KW-1003">Cell membrane</keyword>
<dbReference type="Gene3D" id="1.20.81.30">
    <property type="entry name" value="Type II secretion system (T2SS), domain F"/>
    <property type="match status" value="2"/>
</dbReference>
<dbReference type="Pfam" id="PF00482">
    <property type="entry name" value="T2SSF"/>
    <property type="match status" value="2"/>
</dbReference>
<organism evidence="10 11">
    <name type="scientific">Comamonas flocculans</name>
    <dbReference type="NCBI Taxonomy" id="2597701"/>
    <lineage>
        <taxon>Bacteria</taxon>
        <taxon>Pseudomonadati</taxon>
        <taxon>Pseudomonadota</taxon>
        <taxon>Betaproteobacteria</taxon>
        <taxon>Burkholderiales</taxon>
        <taxon>Comamonadaceae</taxon>
        <taxon>Comamonas</taxon>
    </lineage>
</organism>
<feature type="transmembrane region" description="Helical" evidence="8">
    <location>
        <begin position="385"/>
        <end position="408"/>
    </location>
</feature>
<dbReference type="KEGG" id="cof:FOZ74_09420"/>
<protein>
    <submittedName>
        <fullName evidence="10">Type II secretion system F family protein</fullName>
    </submittedName>
</protein>
<evidence type="ECO:0000256" key="5">
    <source>
        <dbReference type="ARBA" id="ARBA00022692"/>
    </source>
</evidence>
<accession>A0A5B8RUD6</accession>
<evidence type="ECO:0000256" key="2">
    <source>
        <dbReference type="ARBA" id="ARBA00005745"/>
    </source>
</evidence>
<comment type="subcellular location">
    <subcellularLocation>
        <location evidence="1">Cell inner membrane</location>
        <topology evidence="1">Multi-pass membrane protein</topology>
    </subcellularLocation>
</comment>
<feature type="domain" description="Type II secretion system protein GspF" evidence="9">
    <location>
        <begin position="80"/>
        <end position="202"/>
    </location>
</feature>
<dbReference type="EMBL" id="CP042344">
    <property type="protein sequence ID" value="QEA13229.1"/>
    <property type="molecule type" value="Genomic_DNA"/>
</dbReference>
<feature type="transmembrane region" description="Helical" evidence="8">
    <location>
        <begin position="231"/>
        <end position="251"/>
    </location>
</feature>
<dbReference type="InterPro" id="IPR042094">
    <property type="entry name" value="T2SS_GspF_sf"/>
</dbReference>
<keyword evidence="4" id="KW-0997">Cell inner membrane</keyword>
<keyword evidence="11" id="KW-1185">Reference proteome</keyword>
<dbReference type="PANTHER" id="PTHR30012">
    <property type="entry name" value="GENERAL SECRETION PATHWAY PROTEIN"/>
    <property type="match status" value="1"/>
</dbReference>
<evidence type="ECO:0000256" key="6">
    <source>
        <dbReference type="ARBA" id="ARBA00022989"/>
    </source>
</evidence>
<gene>
    <name evidence="10" type="ORF">FOZ74_09420</name>
</gene>
<dbReference type="RefSeq" id="WP_146912821.1">
    <property type="nucleotide sequence ID" value="NZ_CP042344.1"/>
</dbReference>
<comment type="similarity">
    <text evidence="2">Belongs to the GSP F family.</text>
</comment>
<evidence type="ECO:0000256" key="3">
    <source>
        <dbReference type="ARBA" id="ARBA00022475"/>
    </source>
</evidence>
<dbReference type="Proteomes" id="UP000321199">
    <property type="component" value="Chromosome"/>
</dbReference>
<feature type="transmembrane region" description="Helical" evidence="8">
    <location>
        <begin position="175"/>
        <end position="201"/>
    </location>
</feature>
<evidence type="ECO:0000256" key="8">
    <source>
        <dbReference type="SAM" id="Phobius"/>
    </source>
</evidence>
<dbReference type="InterPro" id="IPR018076">
    <property type="entry name" value="T2SS_GspF_dom"/>
</dbReference>
<name>A0A5B8RUD6_9BURK</name>
<evidence type="ECO:0000313" key="10">
    <source>
        <dbReference type="EMBL" id="QEA13229.1"/>
    </source>
</evidence>
<reference evidence="10 11" key="1">
    <citation type="submission" date="2019-07" db="EMBL/GenBank/DDBJ databases">
        <title>Complete genome sequence of Comamonas sp. NLF 7-7 isolated from livestock.</title>
        <authorList>
            <person name="Kim D.H."/>
            <person name="Kim J.G."/>
        </authorList>
    </citation>
    <scope>NUCLEOTIDE SEQUENCE [LARGE SCALE GENOMIC DNA]</scope>
    <source>
        <strain evidence="10 11">NLF 7-7</strain>
    </source>
</reference>
<dbReference type="OrthoDB" id="9805682at2"/>
<keyword evidence="6 8" id="KW-1133">Transmembrane helix</keyword>
<dbReference type="PANTHER" id="PTHR30012:SF0">
    <property type="entry name" value="TYPE II SECRETION SYSTEM PROTEIN F-RELATED"/>
    <property type="match status" value="1"/>
</dbReference>
<evidence type="ECO:0000256" key="7">
    <source>
        <dbReference type="ARBA" id="ARBA00023136"/>
    </source>
</evidence>
<evidence type="ECO:0000313" key="11">
    <source>
        <dbReference type="Proteomes" id="UP000321199"/>
    </source>
</evidence>
<dbReference type="AlphaFoldDB" id="A0A5B8RUD6"/>
<evidence type="ECO:0000256" key="1">
    <source>
        <dbReference type="ARBA" id="ARBA00004429"/>
    </source>
</evidence>
<dbReference type="InterPro" id="IPR003004">
    <property type="entry name" value="GspF/PilC"/>
</dbReference>
<feature type="domain" description="Type II secretion system protein GspF" evidence="9">
    <location>
        <begin position="283"/>
        <end position="403"/>
    </location>
</feature>
<keyword evidence="5 8" id="KW-0812">Transmembrane</keyword>
<evidence type="ECO:0000256" key="4">
    <source>
        <dbReference type="ARBA" id="ARBA00022519"/>
    </source>
</evidence>
<dbReference type="GO" id="GO:0005886">
    <property type="term" value="C:plasma membrane"/>
    <property type="evidence" value="ECO:0007669"/>
    <property type="project" value="UniProtKB-SubCell"/>
</dbReference>